<reference evidence="1" key="2">
    <citation type="journal article" date="2021" name="PeerJ">
        <title>Extensive microbial diversity within the chicken gut microbiome revealed by metagenomics and culture.</title>
        <authorList>
            <person name="Gilroy R."/>
            <person name="Ravi A."/>
            <person name="Getino M."/>
            <person name="Pursley I."/>
            <person name="Horton D.L."/>
            <person name="Alikhan N.F."/>
            <person name="Baker D."/>
            <person name="Gharbi K."/>
            <person name="Hall N."/>
            <person name="Watson M."/>
            <person name="Adriaenssens E.M."/>
            <person name="Foster-Nyarko E."/>
            <person name="Jarju S."/>
            <person name="Secka A."/>
            <person name="Antonio M."/>
            <person name="Oren A."/>
            <person name="Chaudhuri R.R."/>
            <person name="La Ragione R."/>
            <person name="Hildebrand F."/>
            <person name="Pallen M.J."/>
        </authorList>
    </citation>
    <scope>NUCLEOTIDE SEQUENCE</scope>
    <source>
        <strain evidence="1">6086</strain>
    </source>
</reference>
<sequence>MLEKERLFLFEPKFIERWLYENGIPYVEQFDICSQHYSMTLYSGK</sequence>
<comment type="caution">
    <text evidence="1">The sequence shown here is derived from an EMBL/GenBank/DDBJ whole genome shotgun (WGS) entry which is preliminary data.</text>
</comment>
<accession>A0A9D1FT40</accession>
<dbReference type="AlphaFoldDB" id="A0A9D1FT40"/>
<proteinExistence type="predicted"/>
<organism evidence="1 2">
    <name type="scientific">Candidatus Caccousia stercoris</name>
    <dbReference type="NCBI Taxonomy" id="2840723"/>
    <lineage>
        <taxon>Bacteria</taxon>
        <taxon>Bacillati</taxon>
        <taxon>Bacillota</taxon>
        <taxon>Clostridia</taxon>
        <taxon>Eubacteriales</taxon>
        <taxon>Oscillospiraceae</taxon>
        <taxon>Oscillospiraceae incertae sedis</taxon>
        <taxon>Candidatus Caccousia</taxon>
    </lineage>
</organism>
<reference evidence="1" key="1">
    <citation type="submission" date="2020-10" db="EMBL/GenBank/DDBJ databases">
        <authorList>
            <person name="Gilroy R."/>
        </authorList>
    </citation>
    <scope>NUCLEOTIDE SEQUENCE</scope>
    <source>
        <strain evidence="1">6086</strain>
    </source>
</reference>
<gene>
    <name evidence="1" type="ORF">IAD03_08440</name>
</gene>
<evidence type="ECO:0000313" key="1">
    <source>
        <dbReference type="EMBL" id="HIS79384.1"/>
    </source>
</evidence>
<name>A0A9D1FT40_9FIRM</name>
<evidence type="ECO:0000313" key="2">
    <source>
        <dbReference type="Proteomes" id="UP000824141"/>
    </source>
</evidence>
<protein>
    <submittedName>
        <fullName evidence="1">Uncharacterized protein</fullName>
    </submittedName>
</protein>
<dbReference type="Proteomes" id="UP000824141">
    <property type="component" value="Unassembled WGS sequence"/>
</dbReference>
<dbReference type="EMBL" id="DVJM01000178">
    <property type="protein sequence ID" value="HIS79384.1"/>
    <property type="molecule type" value="Genomic_DNA"/>
</dbReference>